<evidence type="ECO:0000313" key="2">
    <source>
        <dbReference type="Proteomes" id="UP000246145"/>
    </source>
</evidence>
<proteinExistence type="predicted"/>
<sequence length="29" mass="2973">MACNPPFQLAYALSATTPHEAMQPAAAGI</sequence>
<comment type="caution">
    <text evidence="1">The sequence shown here is derived from an EMBL/GenBank/DDBJ whole genome shotgun (WGS) entry which is preliminary data.</text>
</comment>
<name>A0A2U1CNQ9_9BURK</name>
<dbReference type="Proteomes" id="UP000246145">
    <property type="component" value="Unassembled WGS sequence"/>
</dbReference>
<accession>A0A2U1CNQ9</accession>
<dbReference type="EMBL" id="QEKO01000002">
    <property type="protein sequence ID" value="PVY62587.1"/>
    <property type="molecule type" value="Genomic_DNA"/>
</dbReference>
<gene>
    <name evidence="1" type="ORF">C7440_2081</name>
</gene>
<protein>
    <submittedName>
        <fullName evidence="1">Uncharacterized protein</fullName>
    </submittedName>
</protein>
<organism evidence="1 2">
    <name type="scientific">Pusillimonas noertemannii</name>
    <dbReference type="NCBI Taxonomy" id="305977"/>
    <lineage>
        <taxon>Bacteria</taxon>
        <taxon>Pseudomonadati</taxon>
        <taxon>Pseudomonadota</taxon>
        <taxon>Betaproteobacteria</taxon>
        <taxon>Burkholderiales</taxon>
        <taxon>Alcaligenaceae</taxon>
        <taxon>Pusillimonas</taxon>
    </lineage>
</organism>
<keyword evidence="2" id="KW-1185">Reference proteome</keyword>
<reference evidence="1 2" key="1">
    <citation type="submission" date="2018-04" db="EMBL/GenBank/DDBJ databases">
        <title>Genomic Encyclopedia of Type Strains, Phase IV (KMG-IV): sequencing the most valuable type-strain genomes for metagenomic binning, comparative biology and taxonomic classification.</title>
        <authorList>
            <person name="Goeker M."/>
        </authorList>
    </citation>
    <scope>NUCLEOTIDE SEQUENCE [LARGE SCALE GENOMIC DNA]</scope>
    <source>
        <strain evidence="1 2">DSM 10065</strain>
    </source>
</reference>
<dbReference type="AlphaFoldDB" id="A0A2U1CNQ9"/>
<evidence type="ECO:0000313" key="1">
    <source>
        <dbReference type="EMBL" id="PVY62587.1"/>
    </source>
</evidence>